<gene>
    <name evidence="11" type="ORF">CONPUDRAFT_169633</name>
</gene>
<evidence type="ECO:0000256" key="1">
    <source>
        <dbReference type="ARBA" id="ARBA00006499"/>
    </source>
</evidence>
<comment type="catalytic activity">
    <reaction evidence="9">
        <text>S-hexadecanoyl-L-cysteinyl-[protein] + H2O = L-cysteinyl-[protein] + hexadecanoate + H(+)</text>
        <dbReference type="Rhea" id="RHEA:19233"/>
        <dbReference type="Rhea" id="RHEA-COMP:10131"/>
        <dbReference type="Rhea" id="RHEA-COMP:11032"/>
        <dbReference type="ChEBI" id="CHEBI:7896"/>
        <dbReference type="ChEBI" id="CHEBI:15377"/>
        <dbReference type="ChEBI" id="CHEBI:15378"/>
        <dbReference type="ChEBI" id="CHEBI:29950"/>
        <dbReference type="ChEBI" id="CHEBI:74151"/>
        <dbReference type="EC" id="3.1.2.22"/>
    </reaction>
</comment>
<dbReference type="GO" id="GO:0052689">
    <property type="term" value="F:carboxylic ester hydrolase activity"/>
    <property type="evidence" value="ECO:0007669"/>
    <property type="project" value="UniProtKB-KW"/>
</dbReference>
<evidence type="ECO:0000256" key="9">
    <source>
        <dbReference type="ARBA" id="ARBA00047337"/>
    </source>
</evidence>
<dbReference type="OrthoDB" id="2418081at2759"/>
<keyword evidence="12" id="KW-1185">Reference proteome</keyword>
<dbReference type="KEGG" id="cput:CONPUDRAFT_169633"/>
<comment type="similarity">
    <text evidence="1">Belongs to the AB hydrolase superfamily. AB hydrolase 2 family.</text>
</comment>
<name>A0A5M3M912_CONPW</name>
<dbReference type="InterPro" id="IPR050565">
    <property type="entry name" value="LYPA1-2/EST-like"/>
</dbReference>
<dbReference type="Pfam" id="PF02230">
    <property type="entry name" value="Abhydrolase_2"/>
    <property type="match status" value="2"/>
</dbReference>
<dbReference type="PANTHER" id="PTHR10655">
    <property type="entry name" value="LYSOPHOSPHOLIPASE-RELATED"/>
    <property type="match status" value="1"/>
</dbReference>
<dbReference type="EC" id="3.1.2.22" evidence="2"/>
<dbReference type="InterPro" id="IPR029058">
    <property type="entry name" value="AB_hydrolase_fold"/>
</dbReference>
<feature type="domain" description="Phospholipase/carboxylesterase/thioesterase" evidence="10">
    <location>
        <begin position="197"/>
        <end position="260"/>
    </location>
</feature>
<dbReference type="EMBL" id="JH711589">
    <property type="protein sequence ID" value="EIW75245.1"/>
    <property type="molecule type" value="Genomic_DNA"/>
</dbReference>
<sequence>MSTTAFYSTPRHKTREIAAQDKHTATVILMHGRGDQPLGLQSAWEHYVIRDNDALKHIKFVIPSAPVIKDPLYSQEVATWYDADDSKTFATGRRPPALIYDIEEQAERIEFASLMRSVRDVDLLVEQEAEILRGSLQGQDVAPEKRIVLAGFSQGAVMSIMTGLTGSPTPDILARKTKEGKVREEDLVREGKAREGWEVGGIAALSGYVPRLHEFRAMYSQNARNTPLFMAHVKVDNVVACSAGETSAKLIQELSGGEADIIDHSINADHKAKKSLIEVHQFGGSGHVYNEAQFLQLKEHLSAWLTRVVPPL</sequence>
<dbReference type="AlphaFoldDB" id="A0A5M3M912"/>
<dbReference type="Gene3D" id="3.40.50.1820">
    <property type="entry name" value="alpha/beta hydrolase"/>
    <property type="match status" value="1"/>
</dbReference>
<dbReference type="GO" id="GO:0006631">
    <property type="term" value="P:fatty acid metabolic process"/>
    <property type="evidence" value="ECO:0007669"/>
    <property type="project" value="UniProtKB-KW"/>
</dbReference>
<dbReference type="InterPro" id="IPR003140">
    <property type="entry name" value="PLipase/COase/thioEstase"/>
</dbReference>
<evidence type="ECO:0000259" key="10">
    <source>
        <dbReference type="Pfam" id="PF02230"/>
    </source>
</evidence>
<feature type="domain" description="Phospholipase/carboxylesterase/thioesterase" evidence="10">
    <location>
        <begin position="18"/>
        <end position="165"/>
    </location>
</feature>
<evidence type="ECO:0000256" key="4">
    <source>
        <dbReference type="ARBA" id="ARBA00022487"/>
    </source>
</evidence>
<keyword evidence="4" id="KW-0719">Serine esterase</keyword>
<protein>
    <recommendedName>
        <fullName evidence="3">Acyl-protein thioesterase 1</fullName>
        <ecNumber evidence="2">3.1.2.22</ecNumber>
    </recommendedName>
    <alternativeName>
        <fullName evidence="8">Palmitoyl-protein hydrolase</fullName>
    </alternativeName>
</protein>
<organism evidence="11 12">
    <name type="scientific">Coniophora puteana (strain RWD-64-598)</name>
    <name type="common">Brown rot fungus</name>
    <dbReference type="NCBI Taxonomy" id="741705"/>
    <lineage>
        <taxon>Eukaryota</taxon>
        <taxon>Fungi</taxon>
        <taxon>Dikarya</taxon>
        <taxon>Basidiomycota</taxon>
        <taxon>Agaricomycotina</taxon>
        <taxon>Agaricomycetes</taxon>
        <taxon>Agaricomycetidae</taxon>
        <taxon>Boletales</taxon>
        <taxon>Coniophorineae</taxon>
        <taxon>Coniophoraceae</taxon>
        <taxon>Coniophora</taxon>
    </lineage>
</organism>
<dbReference type="GeneID" id="19206285"/>
<accession>A0A5M3M912</accession>
<evidence type="ECO:0000256" key="7">
    <source>
        <dbReference type="ARBA" id="ARBA00029392"/>
    </source>
</evidence>
<evidence type="ECO:0000313" key="12">
    <source>
        <dbReference type="Proteomes" id="UP000053558"/>
    </source>
</evidence>
<proteinExistence type="inferred from homology"/>
<evidence type="ECO:0000256" key="5">
    <source>
        <dbReference type="ARBA" id="ARBA00022801"/>
    </source>
</evidence>
<dbReference type="GO" id="GO:0005737">
    <property type="term" value="C:cytoplasm"/>
    <property type="evidence" value="ECO:0007669"/>
    <property type="project" value="TreeGrafter"/>
</dbReference>
<evidence type="ECO:0000313" key="11">
    <source>
        <dbReference type="EMBL" id="EIW75245.1"/>
    </source>
</evidence>
<keyword evidence="6" id="KW-0443">Lipid metabolism</keyword>
<dbReference type="RefSeq" id="XP_007774659.1">
    <property type="nucleotide sequence ID" value="XM_007776469.1"/>
</dbReference>
<comment type="function">
    <text evidence="7">Hydrolyzes fatty acids from S-acylated cysteine residues in proteins with a strong preference for palmitoylated G-alpha proteins over other acyl substrates. Mediates the deacylation of G-alpha proteins such as GPA1 in vivo, but has weak or no activity toward palmitoylated Ras proteins. Has weak lysophospholipase activity in vitro; however such activity may not exist in vivo.</text>
</comment>
<dbReference type="Proteomes" id="UP000053558">
    <property type="component" value="Unassembled WGS sequence"/>
</dbReference>
<dbReference type="PANTHER" id="PTHR10655:SF17">
    <property type="entry name" value="LYSOPHOSPHOLIPASE-LIKE PROTEIN 1"/>
    <property type="match status" value="1"/>
</dbReference>
<keyword evidence="6" id="KW-0276">Fatty acid metabolism</keyword>
<reference evidence="12" key="1">
    <citation type="journal article" date="2012" name="Science">
        <title>The Paleozoic origin of enzymatic lignin decomposition reconstructed from 31 fungal genomes.</title>
        <authorList>
            <person name="Floudas D."/>
            <person name="Binder M."/>
            <person name="Riley R."/>
            <person name="Barry K."/>
            <person name="Blanchette R.A."/>
            <person name="Henrissat B."/>
            <person name="Martinez A.T."/>
            <person name="Otillar R."/>
            <person name="Spatafora J.W."/>
            <person name="Yadav J.S."/>
            <person name="Aerts A."/>
            <person name="Benoit I."/>
            <person name="Boyd A."/>
            <person name="Carlson A."/>
            <person name="Copeland A."/>
            <person name="Coutinho P.M."/>
            <person name="de Vries R.P."/>
            <person name="Ferreira P."/>
            <person name="Findley K."/>
            <person name="Foster B."/>
            <person name="Gaskell J."/>
            <person name="Glotzer D."/>
            <person name="Gorecki P."/>
            <person name="Heitman J."/>
            <person name="Hesse C."/>
            <person name="Hori C."/>
            <person name="Igarashi K."/>
            <person name="Jurgens J.A."/>
            <person name="Kallen N."/>
            <person name="Kersten P."/>
            <person name="Kohler A."/>
            <person name="Kuees U."/>
            <person name="Kumar T.K.A."/>
            <person name="Kuo A."/>
            <person name="LaButti K."/>
            <person name="Larrondo L.F."/>
            <person name="Lindquist E."/>
            <person name="Ling A."/>
            <person name="Lombard V."/>
            <person name="Lucas S."/>
            <person name="Lundell T."/>
            <person name="Martin R."/>
            <person name="McLaughlin D.J."/>
            <person name="Morgenstern I."/>
            <person name="Morin E."/>
            <person name="Murat C."/>
            <person name="Nagy L.G."/>
            <person name="Nolan M."/>
            <person name="Ohm R.A."/>
            <person name="Patyshakuliyeva A."/>
            <person name="Rokas A."/>
            <person name="Ruiz-Duenas F.J."/>
            <person name="Sabat G."/>
            <person name="Salamov A."/>
            <person name="Samejima M."/>
            <person name="Schmutz J."/>
            <person name="Slot J.C."/>
            <person name="St John F."/>
            <person name="Stenlid J."/>
            <person name="Sun H."/>
            <person name="Sun S."/>
            <person name="Syed K."/>
            <person name="Tsang A."/>
            <person name="Wiebenga A."/>
            <person name="Young D."/>
            <person name="Pisabarro A."/>
            <person name="Eastwood D.C."/>
            <person name="Martin F."/>
            <person name="Cullen D."/>
            <person name="Grigoriev I.V."/>
            <person name="Hibbett D.S."/>
        </authorList>
    </citation>
    <scope>NUCLEOTIDE SEQUENCE [LARGE SCALE GENOMIC DNA]</scope>
    <source>
        <strain evidence="12">RWD-64-598 SS2</strain>
    </source>
</reference>
<keyword evidence="5 11" id="KW-0378">Hydrolase</keyword>
<evidence type="ECO:0000256" key="6">
    <source>
        <dbReference type="ARBA" id="ARBA00022832"/>
    </source>
</evidence>
<evidence type="ECO:0000256" key="2">
    <source>
        <dbReference type="ARBA" id="ARBA00012423"/>
    </source>
</evidence>
<comment type="caution">
    <text evidence="11">The sequence shown here is derived from an EMBL/GenBank/DDBJ whole genome shotgun (WGS) entry which is preliminary data.</text>
</comment>
<evidence type="ECO:0000256" key="3">
    <source>
        <dbReference type="ARBA" id="ARBA00014923"/>
    </source>
</evidence>
<evidence type="ECO:0000256" key="8">
    <source>
        <dbReference type="ARBA" id="ARBA00031195"/>
    </source>
</evidence>
<dbReference type="GO" id="GO:0008474">
    <property type="term" value="F:palmitoyl-(protein) hydrolase activity"/>
    <property type="evidence" value="ECO:0007669"/>
    <property type="project" value="UniProtKB-EC"/>
</dbReference>
<dbReference type="SUPFAM" id="SSF53474">
    <property type="entry name" value="alpha/beta-Hydrolases"/>
    <property type="match status" value="1"/>
</dbReference>